<dbReference type="PANTHER" id="PTHR11439:SF486">
    <property type="entry name" value="RLK (RECEPTOR-LIKE KINASE) PROTEIN, PUTATIVE-RELATED"/>
    <property type="match status" value="1"/>
</dbReference>
<protein>
    <recommendedName>
        <fullName evidence="7">Gag-pol polyprotein</fullName>
    </recommendedName>
</protein>
<dbReference type="GO" id="GO:0008270">
    <property type="term" value="F:zinc ion binding"/>
    <property type="evidence" value="ECO:0007669"/>
    <property type="project" value="UniProtKB-KW"/>
</dbReference>
<gene>
    <name evidence="5" type="ORF">H6P81_019725</name>
</gene>
<keyword evidence="1" id="KW-0863">Zinc-finger</keyword>
<dbReference type="Pfam" id="PF14223">
    <property type="entry name" value="Retrotran_gag_2"/>
    <property type="match status" value="1"/>
</dbReference>
<evidence type="ECO:0000313" key="6">
    <source>
        <dbReference type="Proteomes" id="UP000825729"/>
    </source>
</evidence>
<accession>A0AAV7DSI9</accession>
<dbReference type="GO" id="GO:0003676">
    <property type="term" value="F:nucleic acid binding"/>
    <property type="evidence" value="ECO:0007669"/>
    <property type="project" value="InterPro"/>
</dbReference>
<dbReference type="Pfam" id="PF00665">
    <property type="entry name" value="rve"/>
    <property type="match status" value="1"/>
</dbReference>
<evidence type="ECO:0008006" key="7">
    <source>
        <dbReference type="Google" id="ProtNLM"/>
    </source>
</evidence>
<dbReference type="SMART" id="SM00343">
    <property type="entry name" value="ZnF_C2HC"/>
    <property type="match status" value="2"/>
</dbReference>
<feature type="domain" description="CCHC-type" evidence="3">
    <location>
        <begin position="204"/>
        <end position="219"/>
    </location>
</feature>
<reference evidence="5 6" key="1">
    <citation type="submission" date="2021-07" db="EMBL/GenBank/DDBJ databases">
        <title>The Aristolochia fimbriata genome: insights into angiosperm evolution, floral development and chemical biosynthesis.</title>
        <authorList>
            <person name="Jiao Y."/>
        </authorList>
    </citation>
    <scope>NUCLEOTIDE SEQUENCE [LARGE SCALE GENOMIC DNA]</scope>
    <source>
        <strain evidence="5">IBCAS-2021</strain>
        <tissue evidence="5">Leaf</tissue>
    </source>
</reference>
<evidence type="ECO:0000259" key="3">
    <source>
        <dbReference type="PROSITE" id="PS50158"/>
    </source>
</evidence>
<name>A0AAV7DSI9_ARIFI</name>
<organism evidence="5 6">
    <name type="scientific">Aristolochia fimbriata</name>
    <name type="common">White veined hardy Dutchman's pipe vine</name>
    <dbReference type="NCBI Taxonomy" id="158543"/>
    <lineage>
        <taxon>Eukaryota</taxon>
        <taxon>Viridiplantae</taxon>
        <taxon>Streptophyta</taxon>
        <taxon>Embryophyta</taxon>
        <taxon>Tracheophyta</taxon>
        <taxon>Spermatophyta</taxon>
        <taxon>Magnoliopsida</taxon>
        <taxon>Magnoliidae</taxon>
        <taxon>Piperales</taxon>
        <taxon>Aristolochiaceae</taxon>
        <taxon>Aristolochia</taxon>
    </lineage>
</organism>
<sequence length="1258" mass="144160">MKEPDGLLKMDGHLQHLKFEKELIKRVLKSCSDWNDEEDRLSNCNSKALNAIFGGIDEEQFMRVSACTTAKEAWKILEMLMTQFELMRMRDDETILEFEGKIRDIENQSANLGDRIPQDLSKKVRENKRESIAFQTLTSNEVTQSTQEYDNSTITLTKLDAKVSLLAKGFNKFIRKNKKKNYSSGEGKQSGVSFDSANKSKVIKCYECGGRGHIQSECPTYLRKKKSLVAAWSDDSSTSEDDEYDEDDTGTVENIIKQWDEVLESTKVLREQVGALEREKVVLNEENHMLKQQANEKEERILKMEEELRKAKEIWVKFDKGKEQLDGILTQEKRRGNKHGLGYRGASSSLQPVYTQPRHKWIRKFIPTCHYCGFFGHIRPYCYKLQRFWRKNGKCKGVKSTTQNLVWVKKEIGSTEFLTNLHKENGGQVTFRDGAKGSVVEKGDLNVQGLPKLTNLLLVEGLKANSISISQLCDQNLYVNFTRDGCQCQYTRENTAQLWHKRLRHIHARGLYKLIKYGAVRGLPTLIGTVETVCKGCMEVQTESIAGKKYVMVCVDDFTRFTWVEFLREKSEAFKLFVNLCKQLMTEKGVTIGRVVRIRSDHGNEFENQDFANFCESKGISHEFSAPKTPQQNGIVERKNKTLQEMARTMINEKELPHKLWAKAVNTTCYVSNRVHLRYLTRKTPYELDREQLRKFDSRSTKGIFVGYSRNSHAYRVFLKSASMVIETVNVEVADQNGGFQILDDEQVHVPLTDTPHDTLEELSVKDSPEDTGVSYTEIQEGVAAREKAPSIRVQKNHPADAIIGDINEGMKTRGKKKNYGDMVRFVCYTSLVEPRKVEEALKDEFWIKAMQEELEQFERNEVWTLVPHPENLNVIGTKSVLMNKTDEEGNVIRNKARLVVQGYTQVEEIDFDETFAPVARLESIRLLLATASMMKIKLQQMDVKSVFLNGYLNEEVYVEQPKGFEDPHRPDYKTLFINKRDHEITLTQIYVDDIIFGSTSDCAKEQFVKYMQEEFEMSMEGELAYFLGFQIKQRVDGIFISQEKYARNLVKKFGLEDAKAMRTPMSTTDRIYRDKNGTPAEPTLYRSMIGSLLYLTASRPDLCYSVGLCARFQSAPKESHVKTVKRIIRYVKNTVNLGVWYAVNTSNVLAGYSDADWAGDTDDRKNTSGGCFYLGTNLVSWYNKKQNSISLSTTEAEYIAAGSCCAQLLWMKQMLADYGIPNGVLTVYYDNTSAINISKNPVQHSRMKQHEMSEASE</sequence>
<dbReference type="PROSITE" id="PS50158">
    <property type="entry name" value="ZF_CCHC"/>
    <property type="match status" value="1"/>
</dbReference>
<dbReference type="InterPro" id="IPR036875">
    <property type="entry name" value="Znf_CCHC_sf"/>
</dbReference>
<dbReference type="GO" id="GO:0015074">
    <property type="term" value="P:DNA integration"/>
    <property type="evidence" value="ECO:0007669"/>
    <property type="project" value="InterPro"/>
</dbReference>
<dbReference type="Gene3D" id="3.30.420.10">
    <property type="entry name" value="Ribonuclease H-like superfamily/Ribonuclease H"/>
    <property type="match status" value="1"/>
</dbReference>
<proteinExistence type="predicted"/>
<evidence type="ECO:0000259" key="4">
    <source>
        <dbReference type="PROSITE" id="PS50994"/>
    </source>
</evidence>
<comment type="caution">
    <text evidence="5">The sequence shown here is derived from an EMBL/GenBank/DDBJ whole genome shotgun (WGS) entry which is preliminary data.</text>
</comment>
<evidence type="ECO:0000313" key="5">
    <source>
        <dbReference type="EMBL" id="KAG9439560.1"/>
    </source>
</evidence>
<dbReference type="InterPro" id="IPR012337">
    <property type="entry name" value="RNaseH-like_sf"/>
</dbReference>
<dbReference type="InterPro" id="IPR001584">
    <property type="entry name" value="Integrase_cat-core"/>
</dbReference>
<dbReference type="PROSITE" id="PS50994">
    <property type="entry name" value="INTEGRASE"/>
    <property type="match status" value="1"/>
</dbReference>
<dbReference type="AlphaFoldDB" id="A0AAV7DSI9"/>
<dbReference type="InterPro" id="IPR001878">
    <property type="entry name" value="Znf_CCHC"/>
</dbReference>
<dbReference type="InterPro" id="IPR036397">
    <property type="entry name" value="RNaseH_sf"/>
</dbReference>
<feature type="domain" description="Integrase catalytic" evidence="4">
    <location>
        <begin position="520"/>
        <end position="693"/>
    </location>
</feature>
<dbReference type="SUPFAM" id="SSF57756">
    <property type="entry name" value="Retrovirus zinc finger-like domains"/>
    <property type="match status" value="1"/>
</dbReference>
<evidence type="ECO:0000256" key="1">
    <source>
        <dbReference type="PROSITE-ProRule" id="PRU00047"/>
    </source>
</evidence>
<evidence type="ECO:0000256" key="2">
    <source>
        <dbReference type="SAM" id="Coils"/>
    </source>
</evidence>
<dbReference type="EMBL" id="JAINDJ010000008">
    <property type="protein sequence ID" value="KAG9439560.1"/>
    <property type="molecule type" value="Genomic_DNA"/>
</dbReference>
<keyword evidence="6" id="KW-1185">Reference proteome</keyword>
<dbReference type="InterPro" id="IPR013103">
    <property type="entry name" value="RVT_2"/>
</dbReference>
<dbReference type="Pfam" id="PF25597">
    <property type="entry name" value="SH3_retrovirus"/>
    <property type="match status" value="1"/>
</dbReference>
<dbReference type="CDD" id="cd09272">
    <property type="entry name" value="RNase_HI_RT_Ty1"/>
    <property type="match status" value="1"/>
</dbReference>
<dbReference type="Proteomes" id="UP000825729">
    <property type="component" value="Unassembled WGS sequence"/>
</dbReference>
<dbReference type="InterPro" id="IPR057670">
    <property type="entry name" value="SH3_retrovirus"/>
</dbReference>
<dbReference type="PANTHER" id="PTHR11439">
    <property type="entry name" value="GAG-POL-RELATED RETROTRANSPOSON"/>
    <property type="match status" value="1"/>
</dbReference>
<dbReference type="InterPro" id="IPR043502">
    <property type="entry name" value="DNA/RNA_pol_sf"/>
</dbReference>
<dbReference type="Pfam" id="PF00098">
    <property type="entry name" value="zf-CCHC"/>
    <property type="match status" value="1"/>
</dbReference>
<dbReference type="Pfam" id="PF07727">
    <property type="entry name" value="RVT_2"/>
    <property type="match status" value="2"/>
</dbReference>
<keyword evidence="1" id="KW-0479">Metal-binding</keyword>
<dbReference type="Pfam" id="PF13976">
    <property type="entry name" value="gag_pre-integrs"/>
    <property type="match status" value="1"/>
</dbReference>
<keyword evidence="2" id="KW-0175">Coiled coil</keyword>
<keyword evidence="1" id="KW-0862">Zinc</keyword>
<dbReference type="SUPFAM" id="SSF56672">
    <property type="entry name" value="DNA/RNA polymerases"/>
    <property type="match status" value="1"/>
</dbReference>
<feature type="coiled-coil region" evidence="2">
    <location>
        <begin position="266"/>
        <end position="314"/>
    </location>
</feature>
<dbReference type="InterPro" id="IPR025724">
    <property type="entry name" value="GAG-pre-integrase_dom"/>
</dbReference>
<dbReference type="SUPFAM" id="SSF53098">
    <property type="entry name" value="Ribonuclease H-like"/>
    <property type="match status" value="1"/>
</dbReference>